<feature type="chain" id="PRO_5003714858" description="Transcription factor domain-containing protein" evidence="1">
    <location>
        <begin position="30"/>
        <end position="401"/>
    </location>
</feature>
<comment type="caution">
    <text evidence="2">The sequence shown here is derived from an EMBL/GenBank/DDBJ whole genome shotgun (WGS) entry which is preliminary data.</text>
</comment>
<dbReference type="Proteomes" id="UP000002812">
    <property type="component" value="Unassembled WGS sequence"/>
</dbReference>
<dbReference type="GO" id="GO:0005634">
    <property type="term" value="C:nucleus"/>
    <property type="evidence" value="ECO:0007669"/>
    <property type="project" value="TreeGrafter"/>
</dbReference>
<dbReference type="AlphaFoldDB" id="I8TYA6"/>
<evidence type="ECO:0000313" key="2">
    <source>
        <dbReference type="EMBL" id="EIT79263.1"/>
    </source>
</evidence>
<reference evidence="3" key="2">
    <citation type="submission" date="2012-06" db="EMBL/GenBank/DDBJ databases">
        <title>Comparative genomic analyses of Aspergillus oryzae 3.042 and A. oryzae RIB40 for soy-sauce fermentation.</title>
        <authorList>
            <person name="Zhao G."/>
            <person name="Hou L."/>
            <person name="Wang C."/>
            <person name="Cao X."/>
        </authorList>
    </citation>
    <scope>NUCLEOTIDE SEQUENCE [LARGE SCALE GENOMIC DNA]</scope>
    <source>
        <strain evidence="3">3.042</strain>
    </source>
</reference>
<dbReference type="InterPro" id="IPR052780">
    <property type="entry name" value="AAA_Catabolism_Regulators"/>
</dbReference>
<reference evidence="2 3" key="1">
    <citation type="journal article" date="2012" name="Eukaryot. Cell">
        <title>Draft genome sequence of Aspergillus oryzae strain 3.042.</title>
        <authorList>
            <person name="Zhao G."/>
            <person name="Yao Y."/>
            <person name="Qi W."/>
            <person name="Wang C."/>
            <person name="Hou L."/>
            <person name="Zeng B."/>
            <person name="Cao X."/>
        </authorList>
    </citation>
    <scope>NUCLEOTIDE SEQUENCE [LARGE SCALE GENOMIC DNA]</scope>
    <source>
        <strain evidence="2 3">3.042</strain>
    </source>
</reference>
<organism evidence="2 3">
    <name type="scientific">Aspergillus oryzae (strain 3.042)</name>
    <name type="common">Yellow koji mold</name>
    <dbReference type="NCBI Taxonomy" id="1160506"/>
    <lineage>
        <taxon>Eukaryota</taxon>
        <taxon>Fungi</taxon>
        <taxon>Dikarya</taxon>
        <taxon>Ascomycota</taxon>
        <taxon>Pezizomycotina</taxon>
        <taxon>Eurotiomycetes</taxon>
        <taxon>Eurotiomycetidae</taxon>
        <taxon>Eurotiales</taxon>
        <taxon>Aspergillaceae</taxon>
        <taxon>Aspergillus</taxon>
        <taxon>Aspergillus subgen. Circumdati</taxon>
    </lineage>
</organism>
<evidence type="ECO:0000313" key="3">
    <source>
        <dbReference type="Proteomes" id="UP000002812"/>
    </source>
</evidence>
<accession>I8TYA6</accession>
<keyword evidence="1" id="KW-0732">Signal</keyword>
<feature type="signal peptide" evidence="1">
    <location>
        <begin position="1"/>
        <end position="29"/>
    </location>
</feature>
<dbReference type="PANTHER" id="PTHR31644:SF2">
    <property type="entry name" value="TRANSCRIPTIONAL ACTIVATOR ARO80-RELATED"/>
    <property type="match status" value="1"/>
</dbReference>
<name>I8TYA6_ASPO3</name>
<dbReference type="GO" id="GO:0009074">
    <property type="term" value="P:aromatic amino acid family catabolic process"/>
    <property type="evidence" value="ECO:0007669"/>
    <property type="project" value="TreeGrafter"/>
</dbReference>
<evidence type="ECO:0008006" key="4">
    <source>
        <dbReference type="Google" id="ProtNLM"/>
    </source>
</evidence>
<dbReference type="GO" id="GO:0000981">
    <property type="term" value="F:DNA-binding transcription factor activity, RNA polymerase II-specific"/>
    <property type="evidence" value="ECO:0007669"/>
    <property type="project" value="TreeGrafter"/>
</dbReference>
<dbReference type="GO" id="GO:0045944">
    <property type="term" value="P:positive regulation of transcription by RNA polymerase II"/>
    <property type="evidence" value="ECO:0007669"/>
    <property type="project" value="TreeGrafter"/>
</dbReference>
<proteinExistence type="predicted"/>
<dbReference type="HOGENOM" id="CLU_057537_0_0_1"/>
<dbReference type="PANTHER" id="PTHR31644">
    <property type="entry name" value="TRANSCRIPTIONAL ACTIVATOR ARO80-RELATED"/>
    <property type="match status" value="1"/>
</dbReference>
<dbReference type="OrthoDB" id="2262349at2759"/>
<gene>
    <name evidence="2" type="ORF">Ao3042_04306</name>
</gene>
<sequence>MWGSTAMRKPGAIAALLLFIEWHCRPINCEDFDTGLDATSLFVSPNQPSGAQYNTQPTHEIGLDCSVNSHTNVEGLPARLNIVAPAYRSHMMSWTLLSTAISLAQEIGCFSQDVLTNTTLARRGAVSGSVRLEWNRTLCTFIHLTDQNLSLRLRLEPQLPGSRCGNMRARSVEEATCSHKQRYVDPAFLIPCGMFAHYNPERDLSLPRVCLSLEYFYIRLCGLSPAAHVFESSSGDDQRDPNMPILSQLANDAVQTSIDLLSCYVGVRYWLYIVCASLFLLKATLRVEERLEDSHPHILLIRQAVRAIKQNAPDDIHMSQRYATLLDIYVNAALRSSPSAVISEDIFRWEHDDSSTSNCGPVQGYTLDQGNNVMFDSSFCNYLPDMVGLDDIFSWLPAGSD</sequence>
<protein>
    <recommendedName>
        <fullName evidence="4">Transcription factor domain-containing protein</fullName>
    </recommendedName>
</protein>
<evidence type="ECO:0000256" key="1">
    <source>
        <dbReference type="SAM" id="SignalP"/>
    </source>
</evidence>
<dbReference type="EMBL" id="AKHY01000128">
    <property type="protein sequence ID" value="EIT79263.1"/>
    <property type="molecule type" value="Genomic_DNA"/>
</dbReference>